<keyword evidence="3" id="KW-1185">Reference proteome</keyword>
<organism evidence="2 3">
    <name type="scientific">Phyllobacterium trifolii</name>
    <dbReference type="NCBI Taxonomy" id="300193"/>
    <lineage>
        <taxon>Bacteria</taxon>
        <taxon>Pseudomonadati</taxon>
        <taxon>Pseudomonadota</taxon>
        <taxon>Alphaproteobacteria</taxon>
        <taxon>Hyphomicrobiales</taxon>
        <taxon>Phyllobacteriaceae</taxon>
        <taxon>Phyllobacterium</taxon>
    </lineage>
</organism>
<evidence type="ECO:0000313" key="2">
    <source>
        <dbReference type="EMBL" id="MBB3149716.1"/>
    </source>
</evidence>
<keyword evidence="1" id="KW-0812">Transmembrane</keyword>
<comment type="caution">
    <text evidence="2">The sequence shown here is derived from an EMBL/GenBank/DDBJ whole genome shotgun (WGS) entry which is preliminary data.</text>
</comment>
<dbReference type="EMBL" id="JACHXN010000039">
    <property type="protein sequence ID" value="MBB3149716.1"/>
    <property type="molecule type" value="Genomic_DNA"/>
</dbReference>
<gene>
    <name evidence="2" type="ORF">FHS21_006170</name>
</gene>
<keyword evidence="1" id="KW-0472">Membrane</keyword>
<sequence length="60" mass="6706">GLGSFYYMAYATGHAAFDKPDILWVTVSLVVLVSIILHGIVMTPVMRRRDRRQKSVANAL</sequence>
<name>A0A839UFD2_9HYPH</name>
<dbReference type="Proteomes" id="UP000554520">
    <property type="component" value="Unassembled WGS sequence"/>
</dbReference>
<accession>A0A839UFD2</accession>
<proteinExistence type="predicted"/>
<feature type="non-terminal residue" evidence="2">
    <location>
        <position position="1"/>
    </location>
</feature>
<keyword evidence="1" id="KW-1133">Transmembrane helix</keyword>
<protein>
    <submittedName>
        <fullName evidence="2">NhaP-type Na+/H+ or K+/H+ antiporter</fullName>
    </submittedName>
</protein>
<evidence type="ECO:0000313" key="3">
    <source>
        <dbReference type="Proteomes" id="UP000554520"/>
    </source>
</evidence>
<evidence type="ECO:0000256" key="1">
    <source>
        <dbReference type="SAM" id="Phobius"/>
    </source>
</evidence>
<feature type="transmembrane region" description="Helical" evidence="1">
    <location>
        <begin position="22"/>
        <end position="45"/>
    </location>
</feature>
<dbReference type="AlphaFoldDB" id="A0A839UFD2"/>
<reference evidence="2 3" key="1">
    <citation type="submission" date="2020-08" db="EMBL/GenBank/DDBJ databases">
        <title>Genomic Encyclopedia of Type Strains, Phase III (KMG-III): the genomes of soil and plant-associated and newly described type strains.</title>
        <authorList>
            <person name="Whitman W."/>
        </authorList>
    </citation>
    <scope>NUCLEOTIDE SEQUENCE [LARGE SCALE GENOMIC DNA]</scope>
    <source>
        <strain evidence="2 3">CECT 7015</strain>
    </source>
</reference>